<dbReference type="InterPro" id="IPR021307">
    <property type="entry name" value="DUF2884"/>
</dbReference>
<proteinExistence type="predicted"/>
<gene>
    <name evidence="1" type="ordered locus">XAC0284</name>
</gene>
<reference evidence="1 2" key="1">
    <citation type="journal article" date="2002" name="Nature">
        <title>Comparison of the genomes of two Xanthomonas pathogens with differing host specificities.</title>
        <authorList>
            <person name="da Silva A.C."/>
            <person name="Ferro J.A."/>
            <person name="Reinach F.C."/>
            <person name="Farah C.S."/>
            <person name="Furlan L.R."/>
            <person name="Quaggio R.B."/>
            <person name="Monteiro-Vitorello C.B."/>
            <person name="Van Sluys M.A."/>
            <person name="Almeida N.F."/>
            <person name="Alves L.M."/>
            <person name="do Amaral A.M."/>
            <person name="Bertolini M.C."/>
            <person name="Camargo L.E."/>
            <person name="Camarotte G."/>
            <person name="Cannavan F."/>
            <person name="Cardozo J."/>
            <person name="Chambergo F."/>
            <person name="Ciapina L.P."/>
            <person name="Cicarelli R.M."/>
            <person name="Coutinho L.L."/>
            <person name="Cursino-Santos J.R."/>
            <person name="El-Dorry H."/>
            <person name="Faria J.B."/>
            <person name="Ferreira A.J."/>
            <person name="Ferreira R.C."/>
            <person name="Ferro M.I."/>
            <person name="Formighieri E.F."/>
            <person name="Franco M.C."/>
            <person name="Greggio C.C."/>
            <person name="Gruber A."/>
            <person name="Katsuyama A.M."/>
            <person name="Kishi L.T."/>
            <person name="Leite R.P."/>
            <person name="Lemos E.G."/>
            <person name="Lemos M.V."/>
            <person name="Locali E.C."/>
            <person name="Machado M.A."/>
            <person name="Madeira A.M."/>
            <person name="Martinez-Rossi N.M."/>
            <person name="Martins E.C."/>
            <person name="Meidanis J."/>
            <person name="Menck C.F."/>
            <person name="Miyaki C.Y."/>
            <person name="Moon D.H."/>
            <person name="Moreira L.M."/>
            <person name="Novo M.T."/>
            <person name="Okura V.K."/>
            <person name="Oliveira M.C."/>
            <person name="Oliveira V.R."/>
            <person name="Pereira H.A."/>
            <person name="Rossi A."/>
            <person name="Sena J.A."/>
            <person name="Silva C."/>
            <person name="de Souza R.F."/>
            <person name="Spinola L.A."/>
            <person name="Takita M.A."/>
            <person name="Tamura R.E."/>
            <person name="Teixeira E.C."/>
            <person name="Tezza R.I."/>
            <person name="Trindade dos Santos M."/>
            <person name="Truffi D."/>
            <person name="Tsai S.M."/>
            <person name="White F.F."/>
            <person name="Setubal J.C."/>
            <person name="Kitajima J.P."/>
        </authorList>
    </citation>
    <scope>NUCLEOTIDE SEQUENCE [LARGE SCALE GENOMIC DNA]</scope>
    <source>
        <strain evidence="1 2">306</strain>
    </source>
</reference>
<dbReference type="AlphaFoldDB" id="A0AAI7ZCP3"/>
<dbReference type="Proteomes" id="UP000000576">
    <property type="component" value="Chromosome"/>
</dbReference>
<dbReference type="EMBL" id="AE008923">
    <property type="protein sequence ID" value="AAM35176.1"/>
    <property type="molecule type" value="Genomic_DNA"/>
</dbReference>
<evidence type="ECO:0000313" key="2">
    <source>
        <dbReference type="Proteomes" id="UP000000576"/>
    </source>
</evidence>
<organism evidence="1 2">
    <name type="scientific">Xanthomonas axonopodis pv. citri (strain 306)</name>
    <dbReference type="NCBI Taxonomy" id="190486"/>
    <lineage>
        <taxon>Bacteria</taxon>
        <taxon>Pseudomonadati</taxon>
        <taxon>Pseudomonadota</taxon>
        <taxon>Gammaproteobacteria</taxon>
        <taxon>Lysobacterales</taxon>
        <taxon>Lysobacteraceae</taxon>
        <taxon>Xanthomonas</taxon>
    </lineage>
</organism>
<evidence type="ECO:0000313" key="1">
    <source>
        <dbReference type="EMBL" id="AAM35176.1"/>
    </source>
</evidence>
<name>A0AAI7ZCP3_XANAC</name>
<dbReference type="Pfam" id="PF11101">
    <property type="entry name" value="DUF2884"/>
    <property type="match status" value="1"/>
</dbReference>
<sequence length="297" mass="32612">MHYRHPDFLPMATSCAVRNAAGPDSRASLMRSPVFLAPLWLLVACAAQAQTTAPRLSSQRCDVSTSYDVLADTGGIWLRRKQGLPREIFFHGGELNVDRQPQPVSAADAQRLRELEQGTRALMPAVASIAQSVVDITFDALNGVVHVLSGSARQQRKVEQLRTAARAQVDGSLGRGRWEQALFDERFEANVEQAAEALAGSLTRSVLWTVMTGRTAQLERRGTELDAQMEQRMQARSDALEAQAQTLCTQAQALYGVQQALDYRFQGERLQMLELNTHQQKHDADAAVSSAVATAAR</sequence>
<accession>A0AAI7ZCP3</accession>
<dbReference type="KEGG" id="xac:XAC0284"/>
<protein>
    <submittedName>
        <fullName evidence="1">Uncharacterized protein</fullName>
    </submittedName>
</protein>